<dbReference type="EMBL" id="FMCU01000007">
    <property type="protein sequence ID" value="SCF24440.1"/>
    <property type="molecule type" value="Genomic_DNA"/>
</dbReference>
<name>A0A1C4YUT9_9ACTN</name>
<organism evidence="2 3">
    <name type="scientific">Micromonospora matsumotoense</name>
    <dbReference type="NCBI Taxonomy" id="121616"/>
    <lineage>
        <taxon>Bacteria</taxon>
        <taxon>Bacillati</taxon>
        <taxon>Actinomycetota</taxon>
        <taxon>Actinomycetes</taxon>
        <taxon>Micromonosporales</taxon>
        <taxon>Micromonosporaceae</taxon>
        <taxon>Micromonospora</taxon>
    </lineage>
</organism>
<sequence>MNAFEGPGYDLAAIELCALGSSWTYRYDDTKHHWQVATSDWDRAHFARHELAAYQDRCTAWRARYDSGDSREDLVRRFGTVSGSPSRSAGQSTGGSELTSANVPAYRPGDLN</sequence>
<keyword evidence="3" id="KW-1185">Reference proteome</keyword>
<evidence type="ECO:0000256" key="1">
    <source>
        <dbReference type="SAM" id="MobiDB-lite"/>
    </source>
</evidence>
<feature type="region of interest" description="Disordered" evidence="1">
    <location>
        <begin position="76"/>
        <end position="112"/>
    </location>
</feature>
<accession>A0A1C4YUT9</accession>
<evidence type="ECO:0000313" key="3">
    <source>
        <dbReference type="Proteomes" id="UP000198797"/>
    </source>
</evidence>
<feature type="compositionally biased region" description="Polar residues" evidence="1">
    <location>
        <begin position="81"/>
        <end position="102"/>
    </location>
</feature>
<dbReference type="Proteomes" id="UP000198797">
    <property type="component" value="Unassembled WGS sequence"/>
</dbReference>
<evidence type="ECO:0000313" key="2">
    <source>
        <dbReference type="EMBL" id="SCF24440.1"/>
    </source>
</evidence>
<proteinExistence type="predicted"/>
<dbReference type="AlphaFoldDB" id="A0A1C4YUT9"/>
<protein>
    <submittedName>
        <fullName evidence="2">Uncharacterized protein</fullName>
    </submittedName>
</protein>
<gene>
    <name evidence="2" type="ORF">GA0070216_107176</name>
</gene>
<reference evidence="3" key="1">
    <citation type="submission" date="2016-06" db="EMBL/GenBank/DDBJ databases">
        <authorList>
            <person name="Varghese N."/>
            <person name="Submissions Spin"/>
        </authorList>
    </citation>
    <scope>NUCLEOTIDE SEQUENCE [LARGE SCALE GENOMIC DNA]</scope>
    <source>
        <strain evidence="3">DSM 44100</strain>
    </source>
</reference>